<organism evidence="6 7">
    <name type="scientific">Dactylosporangium matsuzakiense</name>
    <dbReference type="NCBI Taxonomy" id="53360"/>
    <lineage>
        <taxon>Bacteria</taxon>
        <taxon>Bacillati</taxon>
        <taxon>Actinomycetota</taxon>
        <taxon>Actinomycetes</taxon>
        <taxon>Micromonosporales</taxon>
        <taxon>Micromonosporaceae</taxon>
        <taxon>Dactylosporangium</taxon>
    </lineage>
</organism>
<dbReference type="PROSITE" id="PS50977">
    <property type="entry name" value="HTH_TETR_2"/>
    <property type="match status" value="1"/>
</dbReference>
<dbReference type="Pfam" id="PF00440">
    <property type="entry name" value="TetR_N"/>
    <property type="match status" value="1"/>
</dbReference>
<dbReference type="Proteomes" id="UP001143480">
    <property type="component" value="Unassembled WGS sequence"/>
</dbReference>
<dbReference type="InterPro" id="IPR009057">
    <property type="entry name" value="Homeodomain-like_sf"/>
</dbReference>
<dbReference type="EMBL" id="BSFP01000023">
    <property type="protein sequence ID" value="GLL02378.1"/>
    <property type="molecule type" value="Genomic_DNA"/>
</dbReference>
<dbReference type="PRINTS" id="PR00455">
    <property type="entry name" value="HTHTETR"/>
</dbReference>
<feature type="DNA-binding region" description="H-T-H motif" evidence="4">
    <location>
        <begin position="37"/>
        <end position="56"/>
    </location>
</feature>
<dbReference type="Gene3D" id="1.10.357.10">
    <property type="entry name" value="Tetracycline Repressor, domain 2"/>
    <property type="match status" value="1"/>
</dbReference>
<evidence type="ECO:0000256" key="2">
    <source>
        <dbReference type="ARBA" id="ARBA00023125"/>
    </source>
</evidence>
<evidence type="ECO:0000256" key="3">
    <source>
        <dbReference type="ARBA" id="ARBA00023163"/>
    </source>
</evidence>
<gene>
    <name evidence="6" type="ORF">GCM10017581_041200</name>
</gene>
<evidence type="ECO:0000256" key="1">
    <source>
        <dbReference type="ARBA" id="ARBA00023015"/>
    </source>
</evidence>
<reference evidence="6" key="2">
    <citation type="submission" date="2023-01" db="EMBL/GenBank/DDBJ databases">
        <authorList>
            <person name="Sun Q."/>
            <person name="Evtushenko L."/>
        </authorList>
    </citation>
    <scope>NUCLEOTIDE SEQUENCE</scope>
    <source>
        <strain evidence="6">VKM Ac-1321</strain>
    </source>
</reference>
<keyword evidence="2 4" id="KW-0238">DNA-binding</keyword>
<reference evidence="6" key="1">
    <citation type="journal article" date="2014" name="Int. J. Syst. Evol. Microbiol.">
        <title>Complete genome sequence of Corynebacterium casei LMG S-19264T (=DSM 44701T), isolated from a smear-ripened cheese.</title>
        <authorList>
            <consortium name="US DOE Joint Genome Institute (JGI-PGF)"/>
            <person name="Walter F."/>
            <person name="Albersmeier A."/>
            <person name="Kalinowski J."/>
            <person name="Ruckert C."/>
        </authorList>
    </citation>
    <scope>NUCLEOTIDE SEQUENCE</scope>
    <source>
        <strain evidence="6">VKM Ac-1321</strain>
    </source>
</reference>
<evidence type="ECO:0000313" key="6">
    <source>
        <dbReference type="EMBL" id="GLL02378.1"/>
    </source>
</evidence>
<dbReference type="GO" id="GO:0003677">
    <property type="term" value="F:DNA binding"/>
    <property type="evidence" value="ECO:0007669"/>
    <property type="project" value="UniProtKB-UniRule"/>
</dbReference>
<proteinExistence type="predicted"/>
<dbReference type="PANTHER" id="PTHR47506">
    <property type="entry name" value="TRANSCRIPTIONAL REGULATORY PROTEIN"/>
    <property type="match status" value="1"/>
</dbReference>
<protein>
    <submittedName>
        <fullName evidence="6">TetR family transcriptional regulator</fullName>
    </submittedName>
</protein>
<dbReference type="InterPro" id="IPR001647">
    <property type="entry name" value="HTH_TetR"/>
</dbReference>
<evidence type="ECO:0000256" key="4">
    <source>
        <dbReference type="PROSITE-ProRule" id="PRU00335"/>
    </source>
</evidence>
<evidence type="ECO:0000313" key="7">
    <source>
        <dbReference type="Proteomes" id="UP001143480"/>
    </source>
</evidence>
<dbReference type="AlphaFoldDB" id="A0A9W6KIY7"/>
<evidence type="ECO:0000259" key="5">
    <source>
        <dbReference type="PROSITE" id="PS50977"/>
    </source>
</evidence>
<name>A0A9W6KIY7_9ACTN</name>
<keyword evidence="3" id="KW-0804">Transcription</keyword>
<accession>A0A9W6KIY7</accession>
<dbReference type="SUPFAM" id="SSF46689">
    <property type="entry name" value="Homeodomain-like"/>
    <property type="match status" value="1"/>
</dbReference>
<keyword evidence="7" id="KW-1185">Reference proteome</keyword>
<feature type="domain" description="HTH tetR-type" evidence="5">
    <location>
        <begin position="14"/>
        <end position="74"/>
    </location>
</feature>
<dbReference type="PANTHER" id="PTHR47506:SF6">
    <property type="entry name" value="HTH-TYPE TRANSCRIPTIONAL REPRESSOR NEMR"/>
    <property type="match status" value="1"/>
</dbReference>
<comment type="caution">
    <text evidence="6">The sequence shown here is derived from an EMBL/GenBank/DDBJ whole genome shotgun (WGS) entry which is preliminary data.</text>
</comment>
<dbReference type="RefSeq" id="WP_261959143.1">
    <property type="nucleotide sequence ID" value="NZ_BAAAXA010000001.1"/>
</dbReference>
<sequence>MPRISAPTVAEHRAAKHRALLDAARAILAEEPAAAPSLAAVAGRAGLARSSAYEYFRSRQDLLDALIQDVFPRWSARVTDAMAAAGAAGAQVLAYVDTNLALVAEGEHAVARALAAIAPGRQLDDSSRAMHEQLSRPLIDALRAMHLPDPATTAELINAIVYSASSLIEAGGDPARIRARAAELLAPFLRDAH</sequence>
<keyword evidence="1" id="KW-0805">Transcription regulation</keyword>